<evidence type="ECO:0008006" key="5">
    <source>
        <dbReference type="Google" id="ProtNLM"/>
    </source>
</evidence>
<dbReference type="InterPro" id="IPR011990">
    <property type="entry name" value="TPR-like_helical_dom_sf"/>
</dbReference>
<dbReference type="GO" id="GO:0009451">
    <property type="term" value="P:RNA modification"/>
    <property type="evidence" value="ECO:0007669"/>
    <property type="project" value="InterPro"/>
</dbReference>
<evidence type="ECO:0000313" key="3">
    <source>
        <dbReference type="EMBL" id="KAK9266410.1"/>
    </source>
</evidence>
<dbReference type="Pfam" id="PF01535">
    <property type="entry name" value="PPR"/>
    <property type="match status" value="2"/>
</dbReference>
<dbReference type="PANTHER" id="PTHR47926">
    <property type="entry name" value="PENTATRICOPEPTIDE REPEAT-CONTAINING PROTEIN"/>
    <property type="match status" value="1"/>
</dbReference>
<dbReference type="InterPro" id="IPR046848">
    <property type="entry name" value="E_motif"/>
</dbReference>
<organism evidence="3 4">
    <name type="scientific">Liquidambar formosana</name>
    <name type="common">Formosan gum</name>
    <dbReference type="NCBI Taxonomy" id="63359"/>
    <lineage>
        <taxon>Eukaryota</taxon>
        <taxon>Viridiplantae</taxon>
        <taxon>Streptophyta</taxon>
        <taxon>Embryophyta</taxon>
        <taxon>Tracheophyta</taxon>
        <taxon>Spermatophyta</taxon>
        <taxon>Magnoliopsida</taxon>
        <taxon>eudicotyledons</taxon>
        <taxon>Gunneridae</taxon>
        <taxon>Pentapetalae</taxon>
        <taxon>Saxifragales</taxon>
        <taxon>Altingiaceae</taxon>
        <taxon>Liquidambar</taxon>
    </lineage>
</organism>
<proteinExistence type="predicted"/>
<dbReference type="Pfam" id="PF20431">
    <property type="entry name" value="E_motif"/>
    <property type="match status" value="1"/>
</dbReference>
<name>A0AAP0N455_LIQFO</name>
<dbReference type="Pfam" id="PF13041">
    <property type="entry name" value="PPR_2"/>
    <property type="match status" value="4"/>
</dbReference>
<gene>
    <name evidence="3" type="ORF">L1049_025267</name>
</gene>
<evidence type="ECO:0000256" key="1">
    <source>
        <dbReference type="ARBA" id="ARBA00022737"/>
    </source>
</evidence>
<dbReference type="FunFam" id="1.25.40.10:FF:000627">
    <property type="entry name" value="Pentatricopeptide repeat-containing protein"/>
    <property type="match status" value="1"/>
</dbReference>
<dbReference type="GO" id="GO:0003723">
    <property type="term" value="F:RNA binding"/>
    <property type="evidence" value="ECO:0007669"/>
    <property type="project" value="InterPro"/>
</dbReference>
<dbReference type="PROSITE" id="PS51375">
    <property type="entry name" value="PPR"/>
    <property type="match status" value="6"/>
</dbReference>
<sequence length="807" mass="90461">MSVNETNWSLFLRRKKSSYPVANFPMPSVADVGAVMWSVSLSPFHYIHHIYIQCMPSSLSQFRLRGISISQIQRFIPKEWKQRIKQFDIENNHPCPSCNSQKSIQEALTTGDESMIDSLLASLKDFSSQGHLSKAFKTFSLIQLHAPSTSSYDLILHPISSLLLSCANLKSLPQGKQLHAHIISLGLEQHPILVPKLVSFYSTFNLLVDAHVITKDSNNLNPVPWNHLISSYVRNGLCGKALSTYRQMLNKGIIPDNFTYPSVLKACGEEFDLGLGREVHKSIDASSLEWSLFVHNALVSMYGRCGEVGVARYLFDKMPERDAVSWNSIISVYTSKGMWEEAFDLFESMRVEGVELNIITWNTIAGGCLRTGNFKRALKLLSEMRTSGIHLCSVAMIIGLGACSHTGVIKLGKEIHGSAIRSSCEEFDNVKNALITMYSRCNDLRHAYILFQLVEAKSIITWNSMLSGYTHMDRSEEAFFLFRVMLLSGFEPNYVTIASILPLCARVADLQHGKEFHCYIMKREGLKDYLLLWNALVDMYARSGKVLEAKRVFDLMSKKDEVTYTSLIAGYGMQGEGQAALEIFEEMKRCQIKPDHVTMVAVLSACSHSGLVIQGQMLFEKMPIDYGVTPRLEHFSCMVDLFGRAGLLNNAKSIITRMPYRPSPAMWATLLGACRIHGNTEIGEWAAEKLLEMKPGNSGYYVLIANMYAAAGNWNRLAKVRTFMRDLGVKKAPGCAWVDAGTGFSPFLVGDTSNPHTNEIYPMLEGLTKLMKEAGYVASEDFGSDDEAFDEQNAETVKRMPKVLRNW</sequence>
<reference evidence="3 4" key="1">
    <citation type="journal article" date="2024" name="Plant J.">
        <title>Genome sequences and population genomics reveal climatic adaptation and genomic divergence between two closely related sweetgum species.</title>
        <authorList>
            <person name="Xu W.Q."/>
            <person name="Ren C.Q."/>
            <person name="Zhang X.Y."/>
            <person name="Comes H.P."/>
            <person name="Liu X.H."/>
            <person name="Li Y.G."/>
            <person name="Kettle C.J."/>
            <person name="Jalonen R."/>
            <person name="Gaisberger H."/>
            <person name="Ma Y.Z."/>
            <person name="Qiu Y.X."/>
        </authorList>
    </citation>
    <scope>NUCLEOTIDE SEQUENCE [LARGE SCALE GENOMIC DNA]</scope>
    <source>
        <strain evidence="3">Hangzhou</strain>
    </source>
</reference>
<feature type="repeat" description="PPR" evidence="2">
    <location>
        <begin position="322"/>
        <end position="356"/>
    </location>
</feature>
<keyword evidence="4" id="KW-1185">Reference proteome</keyword>
<evidence type="ECO:0000313" key="4">
    <source>
        <dbReference type="Proteomes" id="UP001415857"/>
    </source>
</evidence>
<dbReference type="FunFam" id="1.25.40.10:FF:000637">
    <property type="entry name" value="Pentatricopeptide repeat-containing protein"/>
    <property type="match status" value="1"/>
</dbReference>
<comment type="caution">
    <text evidence="3">The sequence shown here is derived from an EMBL/GenBank/DDBJ whole genome shotgun (WGS) entry which is preliminary data.</text>
</comment>
<dbReference type="Gene3D" id="1.25.40.10">
    <property type="entry name" value="Tetratricopeptide repeat domain"/>
    <property type="match status" value="5"/>
</dbReference>
<feature type="repeat" description="PPR" evidence="2">
    <location>
        <begin position="529"/>
        <end position="559"/>
    </location>
</feature>
<keyword evidence="1" id="KW-0677">Repeat</keyword>
<dbReference type="Proteomes" id="UP001415857">
    <property type="component" value="Unassembled WGS sequence"/>
</dbReference>
<feature type="repeat" description="PPR" evidence="2">
    <location>
        <begin position="458"/>
        <end position="492"/>
    </location>
</feature>
<dbReference type="FunFam" id="1.25.40.10:FF:000393">
    <property type="entry name" value="Pentatricopeptide repeat-containing protein At1g20230"/>
    <property type="match status" value="1"/>
</dbReference>
<dbReference type="InterPro" id="IPR046960">
    <property type="entry name" value="PPR_At4g14850-like_plant"/>
</dbReference>
<accession>A0AAP0N455</accession>
<feature type="repeat" description="PPR" evidence="2">
    <location>
        <begin position="221"/>
        <end position="255"/>
    </location>
</feature>
<dbReference type="InterPro" id="IPR002885">
    <property type="entry name" value="PPR_rpt"/>
</dbReference>
<dbReference type="EMBL" id="JBBPBK010000153">
    <property type="protein sequence ID" value="KAK9266410.1"/>
    <property type="molecule type" value="Genomic_DNA"/>
</dbReference>
<feature type="repeat" description="PPR" evidence="2">
    <location>
        <begin position="560"/>
        <end position="594"/>
    </location>
</feature>
<feature type="repeat" description="PPR" evidence="2">
    <location>
        <begin position="357"/>
        <end position="391"/>
    </location>
</feature>
<protein>
    <recommendedName>
        <fullName evidence="5">Pentatricopeptide repeat-containing protein</fullName>
    </recommendedName>
</protein>
<dbReference type="NCBIfam" id="TIGR00756">
    <property type="entry name" value="PPR"/>
    <property type="match status" value="7"/>
</dbReference>
<evidence type="ECO:0000256" key="2">
    <source>
        <dbReference type="PROSITE-ProRule" id="PRU00708"/>
    </source>
</evidence>
<dbReference type="AlphaFoldDB" id="A0AAP0N455"/>
<dbReference type="PANTHER" id="PTHR47926:SF375">
    <property type="entry name" value="PENTATRICOPEPTIDE REPEAT-CONTAINING PROTEIN"/>
    <property type="match status" value="1"/>
</dbReference>